<protein>
    <submittedName>
        <fullName evidence="1">Uncharacterized protein</fullName>
    </submittedName>
</protein>
<dbReference type="EMBL" id="JBBYAF010000026">
    <property type="protein sequence ID" value="MEL3973338.1"/>
    <property type="molecule type" value="Genomic_DNA"/>
</dbReference>
<dbReference type="Proteomes" id="UP001389717">
    <property type="component" value="Unassembled WGS sequence"/>
</dbReference>
<gene>
    <name evidence="1" type="ORF">AAEO50_13705</name>
</gene>
<organism evidence="1 2">
    <name type="scientific">Rossellomorea oryzaecorticis</name>
    <dbReference type="NCBI Taxonomy" id="1396505"/>
    <lineage>
        <taxon>Bacteria</taxon>
        <taxon>Bacillati</taxon>
        <taxon>Bacillota</taxon>
        <taxon>Bacilli</taxon>
        <taxon>Bacillales</taxon>
        <taxon>Bacillaceae</taxon>
        <taxon>Rossellomorea</taxon>
    </lineage>
</organism>
<reference evidence="1 2" key="1">
    <citation type="submission" date="2024-04" db="EMBL/GenBank/DDBJ databases">
        <title>Bacillus oryzaecorticis sp. nov., a moderately halophilic bacterium isolated from rice husks.</title>
        <authorList>
            <person name="Zhu H.-S."/>
        </authorList>
    </citation>
    <scope>NUCLEOTIDE SEQUENCE [LARGE SCALE GENOMIC DNA]</scope>
    <source>
        <strain evidence="1 2">ZC255</strain>
    </source>
</reference>
<comment type="caution">
    <text evidence="1">The sequence shown here is derived from an EMBL/GenBank/DDBJ whole genome shotgun (WGS) entry which is preliminary data.</text>
</comment>
<keyword evidence="2" id="KW-1185">Reference proteome</keyword>
<accession>A0ABU9KEN4</accession>
<dbReference type="RefSeq" id="WP_341984563.1">
    <property type="nucleotide sequence ID" value="NZ_JBBYAF010000026.1"/>
</dbReference>
<evidence type="ECO:0000313" key="1">
    <source>
        <dbReference type="EMBL" id="MEL3973338.1"/>
    </source>
</evidence>
<sequence>MRCLCEQKETFDLKIEGDVGADPIWCAQCGCNLELEGLPISNELKEKLMDWVTNYGKWIDWDTDKITPNGIEMEEAHNREGEILTKQTKQELKNNYRMTFSPSTMGRSYASRNF</sequence>
<evidence type="ECO:0000313" key="2">
    <source>
        <dbReference type="Proteomes" id="UP001389717"/>
    </source>
</evidence>
<proteinExistence type="predicted"/>
<name>A0ABU9KEN4_9BACI</name>